<protein>
    <submittedName>
        <fullName evidence="1">Uncharacterized protein</fullName>
    </submittedName>
</protein>
<gene>
    <name evidence="1" type="ORF">DKY63_04140</name>
</gene>
<organism evidence="1 2">
    <name type="scientific">Pseudomonas putida</name>
    <name type="common">Arthrobacter siderocapsulatus</name>
    <dbReference type="NCBI Taxonomy" id="303"/>
    <lineage>
        <taxon>Bacteria</taxon>
        <taxon>Pseudomonadati</taxon>
        <taxon>Pseudomonadota</taxon>
        <taxon>Gammaproteobacteria</taxon>
        <taxon>Pseudomonadales</taxon>
        <taxon>Pseudomonadaceae</taxon>
        <taxon>Pseudomonas</taxon>
    </lineage>
</organism>
<reference evidence="1 2" key="1">
    <citation type="submission" date="2018-05" db="EMBL/GenBank/DDBJ databases">
        <title>Whole genome sequence of Pseudomonas putida JBC17.</title>
        <authorList>
            <person name="Lee Y.H."/>
            <person name="David K."/>
        </authorList>
    </citation>
    <scope>NUCLEOTIDE SEQUENCE [LARGE SCALE GENOMIC DNA]</scope>
    <source>
        <strain evidence="1 2">JBC17</strain>
    </source>
</reference>
<dbReference type="OrthoDB" id="9796370at2"/>
<dbReference type="EMBL" id="CP029693">
    <property type="protein sequence ID" value="AWY39137.1"/>
    <property type="molecule type" value="Genomic_DNA"/>
</dbReference>
<evidence type="ECO:0000313" key="1">
    <source>
        <dbReference type="EMBL" id="AWY39137.1"/>
    </source>
</evidence>
<name>A0A2Z4RDX0_PSEPU</name>
<dbReference type="Proteomes" id="UP000250299">
    <property type="component" value="Chromosome"/>
</dbReference>
<proteinExistence type="predicted"/>
<sequence>MYNFHELFFEDGIFILAEKYLADTRVVSRQLNTAFYLEMSLARYLQNENRAALTRNMYKACLELLTGLVETGSARAYYLRENFIRTRRVSF</sequence>
<evidence type="ECO:0000313" key="2">
    <source>
        <dbReference type="Proteomes" id="UP000250299"/>
    </source>
</evidence>
<dbReference type="AlphaFoldDB" id="A0A2Z4RDX0"/>
<accession>A0A2Z4RDX0</accession>